<dbReference type="GO" id="GO:0000976">
    <property type="term" value="F:transcription cis-regulatory region binding"/>
    <property type="evidence" value="ECO:0007669"/>
    <property type="project" value="TreeGrafter"/>
</dbReference>
<feature type="domain" description="OmpR/PhoB-type" evidence="7">
    <location>
        <begin position="125"/>
        <end position="223"/>
    </location>
</feature>
<dbReference type="GO" id="GO:0005829">
    <property type="term" value="C:cytosol"/>
    <property type="evidence" value="ECO:0007669"/>
    <property type="project" value="TreeGrafter"/>
</dbReference>
<gene>
    <name evidence="8" type="ORF">EAH76_11960</name>
</gene>
<evidence type="ECO:0000259" key="6">
    <source>
        <dbReference type="PROSITE" id="PS50110"/>
    </source>
</evidence>
<feature type="domain" description="Response regulatory" evidence="6">
    <location>
        <begin position="2"/>
        <end position="116"/>
    </location>
</feature>
<protein>
    <submittedName>
        <fullName evidence="8">DNA-binding response regulator</fullName>
    </submittedName>
</protein>
<dbReference type="OrthoDB" id="9793321at2"/>
<keyword evidence="9" id="KW-1185">Reference proteome</keyword>
<dbReference type="CDD" id="cd00383">
    <property type="entry name" value="trans_reg_C"/>
    <property type="match status" value="1"/>
</dbReference>
<feature type="modified residue" description="4-aspartylphosphate" evidence="4">
    <location>
        <position position="51"/>
    </location>
</feature>
<organism evidence="8 9">
    <name type="scientific">Sphingomonas glacialis</name>
    <dbReference type="NCBI Taxonomy" id="658225"/>
    <lineage>
        <taxon>Bacteria</taxon>
        <taxon>Pseudomonadati</taxon>
        <taxon>Pseudomonadota</taxon>
        <taxon>Alphaproteobacteria</taxon>
        <taxon>Sphingomonadales</taxon>
        <taxon>Sphingomonadaceae</taxon>
        <taxon>Sphingomonas</taxon>
    </lineage>
</organism>
<dbReference type="Pfam" id="PF00486">
    <property type="entry name" value="Trans_reg_C"/>
    <property type="match status" value="1"/>
</dbReference>
<name>A0A502FUE1_9SPHN</name>
<dbReference type="GO" id="GO:0006355">
    <property type="term" value="P:regulation of DNA-templated transcription"/>
    <property type="evidence" value="ECO:0007669"/>
    <property type="project" value="InterPro"/>
</dbReference>
<dbReference type="AlphaFoldDB" id="A0A502FUE1"/>
<dbReference type="InterPro" id="IPR011006">
    <property type="entry name" value="CheY-like_superfamily"/>
</dbReference>
<dbReference type="SMART" id="SM00862">
    <property type="entry name" value="Trans_reg_C"/>
    <property type="match status" value="1"/>
</dbReference>
<dbReference type="GO" id="GO:0032993">
    <property type="term" value="C:protein-DNA complex"/>
    <property type="evidence" value="ECO:0007669"/>
    <property type="project" value="TreeGrafter"/>
</dbReference>
<dbReference type="Gene3D" id="3.40.50.2300">
    <property type="match status" value="1"/>
</dbReference>
<accession>A0A502FUE1</accession>
<evidence type="ECO:0000313" key="9">
    <source>
        <dbReference type="Proteomes" id="UP000319931"/>
    </source>
</evidence>
<evidence type="ECO:0000256" key="5">
    <source>
        <dbReference type="PROSITE-ProRule" id="PRU01091"/>
    </source>
</evidence>
<keyword evidence="4" id="KW-0597">Phosphoprotein</keyword>
<feature type="DNA-binding region" description="OmpR/PhoB-type" evidence="5">
    <location>
        <begin position="125"/>
        <end position="223"/>
    </location>
</feature>
<keyword evidence="3" id="KW-0804">Transcription</keyword>
<keyword evidence="1" id="KW-0805">Transcription regulation</keyword>
<evidence type="ECO:0000256" key="4">
    <source>
        <dbReference type="PROSITE-ProRule" id="PRU00169"/>
    </source>
</evidence>
<evidence type="ECO:0000259" key="7">
    <source>
        <dbReference type="PROSITE" id="PS51755"/>
    </source>
</evidence>
<dbReference type="InterPro" id="IPR036388">
    <property type="entry name" value="WH-like_DNA-bd_sf"/>
</dbReference>
<sequence length="225" mass="24707">MRFLIISSDDRTTHELIGHCVASGYPYHSDKSGLIALSLPESNEFDVIIVDDCAPYLQGPEVVRHLRRRNVRKPIVLLSQHASVGLRRVAQDAGADVFLAKPVTVTEIEHHTNALVHPRARSARISRIRLGGLEIDQGARTVARGNRCVALSRTQIRLLWALAERAGTVVPRENLYASIWKFSDDAVASTLTSTIAEVRRRLTTLGADDVIVTARGVGYMALAKG</sequence>
<dbReference type="EMBL" id="RCZC01000003">
    <property type="protein sequence ID" value="TPG52603.1"/>
    <property type="molecule type" value="Genomic_DNA"/>
</dbReference>
<evidence type="ECO:0000256" key="2">
    <source>
        <dbReference type="ARBA" id="ARBA00023125"/>
    </source>
</evidence>
<dbReference type="Gene3D" id="1.10.10.10">
    <property type="entry name" value="Winged helix-like DNA-binding domain superfamily/Winged helix DNA-binding domain"/>
    <property type="match status" value="1"/>
</dbReference>
<dbReference type="SMART" id="SM00448">
    <property type="entry name" value="REC"/>
    <property type="match status" value="1"/>
</dbReference>
<dbReference type="Pfam" id="PF00072">
    <property type="entry name" value="Response_reg"/>
    <property type="match status" value="1"/>
</dbReference>
<dbReference type="PANTHER" id="PTHR48111:SF67">
    <property type="entry name" value="TRANSCRIPTIONAL REGULATORY PROTEIN TCTD"/>
    <property type="match status" value="1"/>
</dbReference>
<dbReference type="SUPFAM" id="SSF52172">
    <property type="entry name" value="CheY-like"/>
    <property type="match status" value="1"/>
</dbReference>
<dbReference type="CDD" id="cd00156">
    <property type="entry name" value="REC"/>
    <property type="match status" value="1"/>
</dbReference>
<evidence type="ECO:0000256" key="1">
    <source>
        <dbReference type="ARBA" id="ARBA00023015"/>
    </source>
</evidence>
<dbReference type="InterPro" id="IPR001789">
    <property type="entry name" value="Sig_transdc_resp-reg_receiver"/>
</dbReference>
<keyword evidence="2 5" id="KW-0238">DNA-binding</keyword>
<reference evidence="8 9" key="1">
    <citation type="journal article" date="2019" name="Environ. Microbiol.">
        <title>Species interactions and distinct microbial communities in high Arctic permafrost affected cryosols are associated with the CH4 and CO2 gas fluxes.</title>
        <authorList>
            <person name="Altshuler I."/>
            <person name="Hamel J."/>
            <person name="Turney S."/>
            <person name="Magnuson E."/>
            <person name="Levesque R."/>
            <person name="Greer C."/>
            <person name="Whyte L.G."/>
        </authorList>
    </citation>
    <scope>NUCLEOTIDE SEQUENCE [LARGE SCALE GENOMIC DNA]</scope>
    <source>
        <strain evidence="8 9">E6.1</strain>
    </source>
</reference>
<evidence type="ECO:0000256" key="3">
    <source>
        <dbReference type="ARBA" id="ARBA00023163"/>
    </source>
</evidence>
<dbReference type="Proteomes" id="UP000319931">
    <property type="component" value="Unassembled WGS sequence"/>
</dbReference>
<dbReference type="SUPFAM" id="SSF46894">
    <property type="entry name" value="C-terminal effector domain of the bipartite response regulators"/>
    <property type="match status" value="1"/>
</dbReference>
<comment type="caution">
    <text evidence="8">The sequence shown here is derived from an EMBL/GenBank/DDBJ whole genome shotgun (WGS) entry which is preliminary data.</text>
</comment>
<dbReference type="PANTHER" id="PTHR48111">
    <property type="entry name" value="REGULATOR OF RPOS"/>
    <property type="match status" value="1"/>
</dbReference>
<evidence type="ECO:0000313" key="8">
    <source>
        <dbReference type="EMBL" id="TPG52603.1"/>
    </source>
</evidence>
<dbReference type="RefSeq" id="WP_140850518.1">
    <property type="nucleotide sequence ID" value="NZ_RCZC01000003.1"/>
</dbReference>
<dbReference type="PROSITE" id="PS50110">
    <property type="entry name" value="RESPONSE_REGULATORY"/>
    <property type="match status" value="1"/>
</dbReference>
<dbReference type="InterPro" id="IPR039420">
    <property type="entry name" value="WalR-like"/>
</dbReference>
<dbReference type="InterPro" id="IPR001867">
    <property type="entry name" value="OmpR/PhoB-type_DNA-bd"/>
</dbReference>
<dbReference type="GO" id="GO:0000156">
    <property type="term" value="F:phosphorelay response regulator activity"/>
    <property type="evidence" value="ECO:0007669"/>
    <property type="project" value="TreeGrafter"/>
</dbReference>
<dbReference type="PROSITE" id="PS51755">
    <property type="entry name" value="OMPR_PHOB"/>
    <property type="match status" value="1"/>
</dbReference>
<proteinExistence type="predicted"/>
<dbReference type="InterPro" id="IPR016032">
    <property type="entry name" value="Sig_transdc_resp-reg_C-effctor"/>
</dbReference>